<proteinExistence type="predicted"/>
<comment type="caution">
    <text evidence="2">The sequence shown here is derived from an EMBL/GenBank/DDBJ whole genome shotgun (WGS) entry which is preliminary data.</text>
</comment>
<organism evidence="2 3">
    <name type="scientific">Xanthomonas bonasiae</name>
    <dbReference type="NCBI Taxonomy" id="2810351"/>
    <lineage>
        <taxon>Bacteria</taxon>
        <taxon>Pseudomonadati</taxon>
        <taxon>Pseudomonadota</taxon>
        <taxon>Gammaproteobacteria</taxon>
        <taxon>Lysobacterales</taxon>
        <taxon>Lysobacteraceae</taxon>
        <taxon>Xanthomonas</taxon>
    </lineage>
</organism>
<protein>
    <submittedName>
        <fullName evidence="2">Uncharacterized protein</fullName>
    </submittedName>
</protein>
<dbReference type="Proteomes" id="UP000695802">
    <property type="component" value="Unassembled WGS sequence"/>
</dbReference>
<evidence type="ECO:0000313" key="2">
    <source>
        <dbReference type="EMBL" id="MBN6101809.1"/>
    </source>
</evidence>
<dbReference type="EMBL" id="JAFIWB010000004">
    <property type="protein sequence ID" value="MBN6101809.1"/>
    <property type="molecule type" value="Genomic_DNA"/>
</dbReference>
<accession>A0ABS3AZL3</accession>
<gene>
    <name evidence="2" type="ORF">JR064_06470</name>
</gene>
<sequence>MALPPPLPVADIAHAETLRAESELSTLAMLYAVMAGLQCLMLLLVGGLLAYGVHREAELNAVGQSPDQAQAGVVAIVLLSMLLAFGLVSLILKVLTGRALRQRRRLLLCNATAVVTCLGFPLGTALGVWTLLVLQRPAAIALFRKA</sequence>
<keyword evidence="3" id="KW-1185">Reference proteome</keyword>
<feature type="transmembrane region" description="Helical" evidence="1">
    <location>
        <begin position="28"/>
        <end position="51"/>
    </location>
</feature>
<feature type="transmembrane region" description="Helical" evidence="1">
    <location>
        <begin position="107"/>
        <end position="132"/>
    </location>
</feature>
<dbReference type="RefSeq" id="WP_206229173.1">
    <property type="nucleotide sequence ID" value="NZ_JAFIWB010000004.1"/>
</dbReference>
<name>A0ABS3AZL3_9XANT</name>
<reference evidence="2 3" key="1">
    <citation type="submission" date="2021-02" db="EMBL/GenBank/DDBJ databases">
        <title>Taxonomically Unique Crown Gall-Associated Xanthomonas Stains Have Deficiency in Virulence Repertories.</title>
        <authorList>
            <person name="Mafakheri H."/>
            <person name="Taghavi S.M."/>
            <person name="Dimkic I."/>
            <person name="Nemanja K."/>
            <person name="Osdaghi E."/>
        </authorList>
    </citation>
    <scope>NUCLEOTIDE SEQUENCE [LARGE SCALE GENOMIC DNA]</scope>
    <source>
        <strain evidence="2 3">FX4</strain>
    </source>
</reference>
<keyword evidence="1" id="KW-0472">Membrane</keyword>
<evidence type="ECO:0000313" key="3">
    <source>
        <dbReference type="Proteomes" id="UP000695802"/>
    </source>
</evidence>
<feature type="transmembrane region" description="Helical" evidence="1">
    <location>
        <begin position="71"/>
        <end position="95"/>
    </location>
</feature>
<keyword evidence="1" id="KW-0812">Transmembrane</keyword>
<evidence type="ECO:0000256" key="1">
    <source>
        <dbReference type="SAM" id="Phobius"/>
    </source>
</evidence>
<keyword evidence="1" id="KW-1133">Transmembrane helix</keyword>